<evidence type="ECO:0000313" key="2">
    <source>
        <dbReference type="Proteomes" id="UP000015102"/>
    </source>
</evidence>
<reference evidence="2" key="1">
    <citation type="submission" date="2013-02" db="EMBL/GenBank/DDBJ databases">
        <authorList>
            <person name="Hughes D."/>
        </authorList>
    </citation>
    <scope>NUCLEOTIDE SEQUENCE</scope>
    <source>
        <strain>Durham</strain>
        <strain evidence="2">NC isolate 2 -- Noor lab</strain>
    </source>
</reference>
<dbReference type="EMBL" id="CAQQ02172732">
    <property type="status" value="NOT_ANNOTATED_CDS"/>
    <property type="molecule type" value="Genomic_DNA"/>
</dbReference>
<dbReference type="Proteomes" id="UP000015102">
    <property type="component" value="Unassembled WGS sequence"/>
</dbReference>
<protein>
    <submittedName>
        <fullName evidence="1">Uncharacterized protein</fullName>
    </submittedName>
</protein>
<dbReference type="STRING" id="36166.T1GYA1"/>
<sequence>NKSSLCQVLKEACYKSEEEIERYKIAYRDYENLIENEFDLSDATVSAFSKFTLTLTGPDFTTYKVEDPFRSLGPIAIFSARRHWTAPRCVRLHKGSALYRERQIYRDCNCPSIDEHEIGCLLDTYKSQSSESFGFHVRGESPSIIAHVEANSLAD</sequence>
<organism evidence="1 2">
    <name type="scientific">Megaselia scalaris</name>
    <name type="common">Humpbacked fly</name>
    <name type="synonym">Phora scalaris</name>
    <dbReference type="NCBI Taxonomy" id="36166"/>
    <lineage>
        <taxon>Eukaryota</taxon>
        <taxon>Metazoa</taxon>
        <taxon>Ecdysozoa</taxon>
        <taxon>Arthropoda</taxon>
        <taxon>Hexapoda</taxon>
        <taxon>Insecta</taxon>
        <taxon>Pterygota</taxon>
        <taxon>Neoptera</taxon>
        <taxon>Endopterygota</taxon>
        <taxon>Diptera</taxon>
        <taxon>Brachycera</taxon>
        <taxon>Muscomorpha</taxon>
        <taxon>Platypezoidea</taxon>
        <taxon>Phoridae</taxon>
        <taxon>Megaseliini</taxon>
        <taxon>Megaselia</taxon>
    </lineage>
</organism>
<name>T1GYA1_MEGSC</name>
<dbReference type="InterPro" id="IPR047138">
    <property type="entry name" value="RHPN1_2"/>
</dbReference>
<keyword evidence="2" id="KW-1185">Reference proteome</keyword>
<dbReference type="AlphaFoldDB" id="T1GYA1"/>
<dbReference type="HOGENOM" id="CLU_1699911_0_0_1"/>
<evidence type="ECO:0000313" key="1">
    <source>
        <dbReference type="EnsemblMetazoa" id="MESCA008824-PA"/>
    </source>
</evidence>
<reference evidence="1" key="2">
    <citation type="submission" date="2015-06" db="UniProtKB">
        <authorList>
            <consortium name="EnsemblMetazoa"/>
        </authorList>
    </citation>
    <scope>IDENTIFICATION</scope>
</reference>
<dbReference type="PANTHER" id="PTHR23031">
    <property type="entry name" value="RHOPHILIN"/>
    <property type="match status" value="1"/>
</dbReference>
<dbReference type="GO" id="GO:0051497">
    <property type="term" value="P:negative regulation of stress fiber assembly"/>
    <property type="evidence" value="ECO:0007669"/>
    <property type="project" value="TreeGrafter"/>
</dbReference>
<accession>T1GYA1</accession>
<dbReference type="PANTHER" id="PTHR23031:SF15">
    <property type="entry name" value="LD12055P"/>
    <property type="match status" value="1"/>
</dbReference>
<dbReference type="EnsemblMetazoa" id="MESCA008824-RA">
    <property type="protein sequence ID" value="MESCA008824-PA"/>
    <property type="gene ID" value="MESCA008824"/>
</dbReference>
<proteinExistence type="predicted"/>